<evidence type="ECO:0000256" key="9">
    <source>
        <dbReference type="ARBA" id="ARBA00023163"/>
    </source>
</evidence>
<dbReference type="CDD" id="cd07172">
    <property type="entry name" value="NR_DBD_GR_PR"/>
    <property type="match status" value="1"/>
</dbReference>
<keyword evidence="6 12" id="KW-0805">Transcription regulation</keyword>
<dbReference type="GO" id="GO:0005496">
    <property type="term" value="F:steroid binding"/>
    <property type="evidence" value="ECO:0007669"/>
    <property type="project" value="UniProtKB-KW"/>
</dbReference>
<dbReference type="Pfam" id="PF00105">
    <property type="entry name" value="zf-C4"/>
    <property type="match status" value="1"/>
</dbReference>
<keyword evidence="16" id="KW-1185">Reference proteome</keyword>
<dbReference type="InterPro" id="IPR050200">
    <property type="entry name" value="Nuclear_hormone_rcpt_NR3"/>
</dbReference>
<dbReference type="SMART" id="SM00430">
    <property type="entry name" value="HOLI"/>
    <property type="match status" value="1"/>
</dbReference>
<evidence type="ECO:0000256" key="10">
    <source>
        <dbReference type="ARBA" id="ARBA00023170"/>
    </source>
</evidence>
<dbReference type="SUPFAM" id="SSF57716">
    <property type="entry name" value="Glucocorticoid receptor-like (DNA-binding domain)"/>
    <property type="match status" value="1"/>
</dbReference>
<dbReference type="InterPro" id="IPR001628">
    <property type="entry name" value="Znf_hrmn_rcpt"/>
</dbReference>
<evidence type="ECO:0000259" key="14">
    <source>
        <dbReference type="PROSITE" id="PS51843"/>
    </source>
</evidence>
<keyword evidence="10 12" id="KW-0675">Receptor</keyword>
<dbReference type="InterPro" id="IPR000536">
    <property type="entry name" value="Nucl_hrmn_rcpt_lig-bd"/>
</dbReference>
<reference evidence="15" key="1">
    <citation type="submission" date="2019-06" db="EMBL/GenBank/DDBJ databases">
        <title>G10K-VGP Goodes thornscrub tortoise genome, primary haplotype.</title>
        <authorList>
            <person name="Murphy B."/>
            <person name="Edwards T."/>
            <person name="Rhie A."/>
            <person name="Koren S."/>
            <person name="Phillippy A."/>
            <person name="Fedrigo O."/>
            <person name="Haase B."/>
            <person name="Mountcastle J."/>
            <person name="Lewin H."/>
            <person name="Damas J."/>
            <person name="Howe K."/>
            <person name="Formenti G."/>
            <person name="Myers G."/>
            <person name="Durbin R."/>
            <person name="Jarvis E.D."/>
        </authorList>
    </citation>
    <scope>NUCLEOTIDE SEQUENCE [LARGE SCALE GENOMIC DNA]</scope>
</reference>
<dbReference type="PROSITE" id="PS51843">
    <property type="entry name" value="NR_LBD"/>
    <property type="match status" value="1"/>
</dbReference>
<feature type="domain" description="Nuclear receptor" evidence="13">
    <location>
        <begin position="94"/>
        <end position="169"/>
    </location>
</feature>
<dbReference type="GO" id="GO:1990837">
    <property type="term" value="F:sequence-specific double-stranded DNA binding"/>
    <property type="evidence" value="ECO:0007669"/>
    <property type="project" value="Ensembl"/>
</dbReference>
<name>A0A8C4YAJ7_9SAUR</name>
<evidence type="ECO:0000256" key="6">
    <source>
        <dbReference type="ARBA" id="ARBA00023015"/>
    </source>
</evidence>
<keyword evidence="8 12" id="KW-0238">DNA-binding</keyword>
<dbReference type="InterPro" id="IPR035500">
    <property type="entry name" value="NHR-like_dom_sf"/>
</dbReference>
<dbReference type="Pfam" id="PF00104">
    <property type="entry name" value="Hormone_recep"/>
    <property type="match status" value="1"/>
</dbReference>
<dbReference type="GO" id="GO:0043235">
    <property type="term" value="C:receptor complex"/>
    <property type="evidence" value="ECO:0007669"/>
    <property type="project" value="Ensembl"/>
</dbReference>
<dbReference type="PRINTS" id="PR00047">
    <property type="entry name" value="STROIDFINGER"/>
</dbReference>
<dbReference type="GeneTree" id="ENSGT00940000159333"/>
<evidence type="ECO:0000256" key="5">
    <source>
        <dbReference type="ARBA" id="ARBA00022833"/>
    </source>
</evidence>
<dbReference type="GO" id="GO:0005654">
    <property type="term" value="C:nucleoplasm"/>
    <property type="evidence" value="ECO:0007669"/>
    <property type="project" value="Ensembl"/>
</dbReference>
<dbReference type="Gene3D" id="3.30.50.10">
    <property type="entry name" value="Erythroid Transcription Factor GATA-1, subunit A"/>
    <property type="match status" value="1"/>
</dbReference>
<evidence type="ECO:0000259" key="13">
    <source>
        <dbReference type="PROSITE" id="PS51030"/>
    </source>
</evidence>
<evidence type="ECO:0000256" key="11">
    <source>
        <dbReference type="ARBA" id="ARBA00023242"/>
    </source>
</evidence>
<dbReference type="FunFam" id="1.10.565.10:FF:000004">
    <property type="entry name" value="Androgen receptor variant"/>
    <property type="match status" value="1"/>
</dbReference>
<dbReference type="GO" id="GO:0003700">
    <property type="term" value="F:DNA-binding transcription factor activity"/>
    <property type="evidence" value="ECO:0007669"/>
    <property type="project" value="InterPro"/>
</dbReference>
<reference evidence="15" key="2">
    <citation type="submission" date="2025-08" db="UniProtKB">
        <authorList>
            <consortium name="Ensembl"/>
        </authorList>
    </citation>
    <scope>IDENTIFICATION</scope>
</reference>
<evidence type="ECO:0000256" key="4">
    <source>
        <dbReference type="ARBA" id="ARBA00022771"/>
    </source>
</evidence>
<feature type="domain" description="NR LBD" evidence="14">
    <location>
        <begin position="192"/>
        <end position="428"/>
    </location>
</feature>
<keyword evidence="2" id="KW-0754">Steroid-binding</keyword>
<evidence type="ECO:0000256" key="7">
    <source>
        <dbReference type="ARBA" id="ARBA00023121"/>
    </source>
</evidence>
<accession>A0A8C4YAJ7</accession>
<proteinExistence type="inferred from homology"/>
<evidence type="ECO:0000256" key="2">
    <source>
        <dbReference type="ARBA" id="ARBA00022665"/>
    </source>
</evidence>
<dbReference type="Ensembl" id="ENSGEVT00005023833.1">
    <property type="protein sequence ID" value="ENSGEVP00005022675.1"/>
    <property type="gene ID" value="ENSGEVG00005016104.1"/>
</dbReference>
<dbReference type="OrthoDB" id="5789523at2759"/>
<dbReference type="Gene3D" id="1.10.565.10">
    <property type="entry name" value="Retinoid X Receptor"/>
    <property type="match status" value="1"/>
</dbReference>
<keyword evidence="3 12" id="KW-0479">Metal-binding</keyword>
<evidence type="ECO:0000313" key="15">
    <source>
        <dbReference type="Ensembl" id="ENSGEVP00005022675.1"/>
    </source>
</evidence>
<dbReference type="SUPFAM" id="SSF48508">
    <property type="entry name" value="Nuclear receptor ligand-binding domain"/>
    <property type="match status" value="1"/>
</dbReference>
<comment type="similarity">
    <text evidence="1">Belongs to the nuclear hormone receptor family. NR3 subfamily.</text>
</comment>
<dbReference type="PANTHER" id="PTHR48092">
    <property type="entry name" value="KNIRPS-RELATED PROTEIN-RELATED"/>
    <property type="match status" value="1"/>
</dbReference>
<keyword evidence="7" id="KW-0446">Lipid-binding</keyword>
<dbReference type="CDD" id="cd07075">
    <property type="entry name" value="NR_LBD_MR"/>
    <property type="match status" value="1"/>
</dbReference>
<organism evidence="15 16">
    <name type="scientific">Gopherus evgoodei</name>
    <name type="common">Goodes thornscrub tortoise</name>
    <dbReference type="NCBI Taxonomy" id="1825980"/>
    <lineage>
        <taxon>Eukaryota</taxon>
        <taxon>Metazoa</taxon>
        <taxon>Chordata</taxon>
        <taxon>Craniata</taxon>
        <taxon>Vertebrata</taxon>
        <taxon>Euteleostomi</taxon>
        <taxon>Archelosauria</taxon>
        <taxon>Testudinata</taxon>
        <taxon>Testudines</taxon>
        <taxon>Cryptodira</taxon>
        <taxon>Durocryptodira</taxon>
        <taxon>Testudinoidea</taxon>
        <taxon>Testudinidae</taxon>
        <taxon>Gopherus</taxon>
    </lineage>
</organism>
<reference evidence="15" key="3">
    <citation type="submission" date="2025-09" db="UniProtKB">
        <authorList>
            <consortium name="Ensembl"/>
        </authorList>
    </citation>
    <scope>IDENTIFICATION</scope>
</reference>
<keyword evidence="4 12" id="KW-0863">Zinc-finger</keyword>
<gene>
    <name evidence="15" type="primary">NR3C2</name>
</gene>
<sequence>MPSSAIVGVNSGGQSFHYRIGAQGTISLSRPVAREQTFQHVSSFPPVSTLVETWKSHTDLASRRHDGYPVLEYIPENVSSSSLRSVSTGSSRPSKVCLVCGDEASGCHYGVVTCGSCKVFFKRAVEGQHNYLCAGRNDCIIDKIRRKNCPACRLQKCLQAGMNLGGNPEEGTTYIAPVKEPSVNTTLVPHLSAISPALALSPSMVLESIEPEIVYAGYDNSKPDTAEHLLSTLNRLAGKQMVQVVKWAKILPGFRNLPLEDQITLIQYSWMCLSSFALSWRSYKHTNSQFLYFAPDLVFNEERMRQSAMFELCQGMHQISLQFVRLQISFEEYTIMKVLLLLSTVPKDGLKSQAAFEEMRANYIKELRKMVTKCPSNSGQSWQRFYQLTKLLDSMHDLVSDLLEFCFYTFRESQALKVEFPAMLVEIISDQLPKVESGNAKALYFHRK</sequence>
<evidence type="ECO:0000256" key="8">
    <source>
        <dbReference type="ARBA" id="ARBA00023125"/>
    </source>
</evidence>
<dbReference type="SMART" id="SM00399">
    <property type="entry name" value="ZnF_C4"/>
    <property type="match status" value="1"/>
</dbReference>
<dbReference type="Proteomes" id="UP000694390">
    <property type="component" value="Chromosome 5"/>
</dbReference>
<dbReference type="FunFam" id="3.30.50.10:FF:000139">
    <property type="entry name" value="Estrogen receptor beta a variant b"/>
    <property type="match status" value="1"/>
</dbReference>
<protein>
    <submittedName>
        <fullName evidence="15">Nuclear receptor subfamily 3 group C member 2</fullName>
    </submittedName>
</protein>
<evidence type="ECO:0000256" key="1">
    <source>
        <dbReference type="ARBA" id="ARBA00005413"/>
    </source>
</evidence>
<keyword evidence="11 12" id="KW-0539">Nucleus</keyword>
<dbReference type="PRINTS" id="PR00398">
    <property type="entry name" value="STRDHORMONER"/>
</dbReference>
<evidence type="ECO:0000313" key="16">
    <source>
        <dbReference type="Proteomes" id="UP000694390"/>
    </source>
</evidence>
<dbReference type="GO" id="GO:1901224">
    <property type="term" value="P:positive regulation of non-canonical NF-kappaB signal transduction"/>
    <property type="evidence" value="ECO:0007669"/>
    <property type="project" value="Ensembl"/>
</dbReference>
<dbReference type="AlphaFoldDB" id="A0A8C4YAJ7"/>
<dbReference type="PROSITE" id="PS51030">
    <property type="entry name" value="NUCLEAR_REC_DBD_2"/>
    <property type="match status" value="1"/>
</dbReference>
<dbReference type="InterPro" id="IPR013088">
    <property type="entry name" value="Znf_NHR/GATA"/>
</dbReference>
<evidence type="ECO:0000256" key="3">
    <source>
        <dbReference type="ARBA" id="ARBA00022723"/>
    </source>
</evidence>
<keyword evidence="9 12" id="KW-0804">Transcription</keyword>
<evidence type="ECO:0000256" key="12">
    <source>
        <dbReference type="RuleBase" id="RU004334"/>
    </source>
</evidence>
<keyword evidence="5 12" id="KW-0862">Zinc</keyword>
<dbReference type="GO" id="GO:0017025">
    <property type="term" value="F:TBP-class protein binding"/>
    <property type="evidence" value="ECO:0007669"/>
    <property type="project" value="Ensembl"/>
</dbReference>
<dbReference type="GO" id="GO:0008270">
    <property type="term" value="F:zinc ion binding"/>
    <property type="evidence" value="ECO:0007669"/>
    <property type="project" value="UniProtKB-KW"/>
</dbReference>
<dbReference type="InterPro" id="IPR001723">
    <property type="entry name" value="Nuclear_hrmn_rcpt"/>
</dbReference>
<comment type="subcellular location">
    <subcellularLocation>
        <location evidence="12">Nucleus</location>
    </subcellularLocation>
</comment>
<dbReference type="PROSITE" id="PS00031">
    <property type="entry name" value="NUCLEAR_REC_DBD_1"/>
    <property type="match status" value="1"/>
</dbReference>